<feature type="region of interest" description="Disordered" evidence="7">
    <location>
        <begin position="118"/>
        <end position="374"/>
    </location>
</feature>
<dbReference type="GO" id="GO:0070139">
    <property type="term" value="F:SUMO-specific endopeptidase activity"/>
    <property type="evidence" value="ECO:0007669"/>
    <property type="project" value="TreeGrafter"/>
</dbReference>
<name>A0AAD9SAA8_PHOAM</name>
<feature type="compositionally biased region" description="Basic residues" evidence="7">
    <location>
        <begin position="1006"/>
        <end position="1017"/>
    </location>
</feature>
<feature type="compositionally biased region" description="Basic and acidic residues" evidence="7">
    <location>
        <begin position="652"/>
        <end position="667"/>
    </location>
</feature>
<protein>
    <recommendedName>
        <fullName evidence="8">Ubiquitin-like protease family profile domain-containing protein</fullName>
    </recommendedName>
</protein>
<dbReference type="Proteomes" id="UP001265746">
    <property type="component" value="Unassembled WGS sequence"/>
</dbReference>
<feature type="coiled-coil region" evidence="6">
    <location>
        <begin position="506"/>
        <end position="533"/>
    </location>
</feature>
<feature type="compositionally biased region" description="Basic residues" evidence="7">
    <location>
        <begin position="213"/>
        <end position="222"/>
    </location>
</feature>
<reference evidence="9" key="1">
    <citation type="submission" date="2023-06" db="EMBL/GenBank/DDBJ databases">
        <authorList>
            <person name="Noh H."/>
        </authorList>
    </citation>
    <scope>NUCLEOTIDE SEQUENCE</scope>
    <source>
        <strain evidence="9">DUCC20226</strain>
    </source>
</reference>
<feature type="compositionally biased region" description="Basic and acidic residues" evidence="7">
    <location>
        <begin position="1061"/>
        <end position="1082"/>
    </location>
</feature>
<comment type="caution">
    <text evidence="9">The sequence shown here is derived from an EMBL/GenBank/DDBJ whole genome shotgun (WGS) entry which is preliminary data.</text>
</comment>
<keyword evidence="5" id="KW-0378">Hydrolase</keyword>
<dbReference type="GO" id="GO:0005634">
    <property type="term" value="C:nucleus"/>
    <property type="evidence" value="ECO:0007669"/>
    <property type="project" value="TreeGrafter"/>
</dbReference>
<dbReference type="GO" id="GO:0005737">
    <property type="term" value="C:cytoplasm"/>
    <property type="evidence" value="ECO:0007669"/>
    <property type="project" value="TreeGrafter"/>
</dbReference>
<evidence type="ECO:0000313" key="10">
    <source>
        <dbReference type="Proteomes" id="UP001265746"/>
    </source>
</evidence>
<feature type="region of interest" description="Disordered" evidence="7">
    <location>
        <begin position="548"/>
        <end position="677"/>
    </location>
</feature>
<proteinExistence type="inferred from homology"/>
<feature type="compositionally biased region" description="Polar residues" evidence="7">
    <location>
        <begin position="184"/>
        <end position="193"/>
    </location>
</feature>
<dbReference type="PROSITE" id="PS50600">
    <property type="entry name" value="ULP_PROTEASE"/>
    <property type="match status" value="1"/>
</dbReference>
<dbReference type="PANTHER" id="PTHR46896">
    <property type="entry name" value="SENTRIN-SPECIFIC PROTEASE"/>
    <property type="match status" value="1"/>
</dbReference>
<keyword evidence="6" id="KW-0175">Coiled coil</keyword>
<organism evidence="9 10">
    <name type="scientific">Phomopsis amygdali</name>
    <name type="common">Fusicoccum amygdali</name>
    <dbReference type="NCBI Taxonomy" id="1214568"/>
    <lineage>
        <taxon>Eukaryota</taxon>
        <taxon>Fungi</taxon>
        <taxon>Dikarya</taxon>
        <taxon>Ascomycota</taxon>
        <taxon>Pezizomycotina</taxon>
        <taxon>Sordariomycetes</taxon>
        <taxon>Sordariomycetidae</taxon>
        <taxon>Diaporthales</taxon>
        <taxon>Diaporthaceae</taxon>
        <taxon>Diaporthe</taxon>
    </lineage>
</organism>
<gene>
    <name evidence="9" type="ORF">N8I77_009114</name>
</gene>
<feature type="compositionally biased region" description="Basic and acidic residues" evidence="7">
    <location>
        <begin position="128"/>
        <end position="152"/>
    </location>
</feature>
<evidence type="ECO:0000256" key="3">
    <source>
        <dbReference type="ARBA" id="ARBA00022670"/>
    </source>
</evidence>
<feature type="region of interest" description="Disordered" evidence="7">
    <location>
        <begin position="854"/>
        <end position="886"/>
    </location>
</feature>
<feature type="compositionally biased region" description="Basic residues" evidence="7">
    <location>
        <begin position="870"/>
        <end position="880"/>
    </location>
</feature>
<evidence type="ECO:0000256" key="2">
    <source>
        <dbReference type="ARBA" id="ARBA00022553"/>
    </source>
</evidence>
<evidence type="ECO:0000256" key="4">
    <source>
        <dbReference type="ARBA" id="ARBA00022786"/>
    </source>
</evidence>
<dbReference type="AlphaFoldDB" id="A0AAD9SAA8"/>
<dbReference type="InterPro" id="IPR003653">
    <property type="entry name" value="Peptidase_C48_C"/>
</dbReference>
<dbReference type="InterPro" id="IPR057501">
    <property type="entry name" value="DeUb_enz_PH"/>
</dbReference>
<dbReference type="SUPFAM" id="SSF54001">
    <property type="entry name" value="Cysteine proteinases"/>
    <property type="match status" value="1"/>
</dbReference>
<dbReference type="InterPro" id="IPR038765">
    <property type="entry name" value="Papain-like_cys_pep_sf"/>
</dbReference>
<dbReference type="GO" id="GO:0006508">
    <property type="term" value="P:proteolysis"/>
    <property type="evidence" value="ECO:0007669"/>
    <property type="project" value="UniProtKB-KW"/>
</dbReference>
<evidence type="ECO:0000259" key="8">
    <source>
        <dbReference type="PROSITE" id="PS50600"/>
    </source>
</evidence>
<feature type="compositionally biased region" description="Polar residues" evidence="7">
    <location>
        <begin position="627"/>
        <end position="645"/>
    </location>
</feature>
<feature type="region of interest" description="Disordered" evidence="7">
    <location>
        <begin position="1"/>
        <end position="70"/>
    </location>
</feature>
<dbReference type="GO" id="GO:0016926">
    <property type="term" value="P:protein desumoylation"/>
    <property type="evidence" value="ECO:0007669"/>
    <property type="project" value="TreeGrafter"/>
</dbReference>
<feature type="domain" description="Ubiquitin-like protease family profile" evidence="8">
    <location>
        <begin position="695"/>
        <end position="957"/>
    </location>
</feature>
<feature type="compositionally biased region" description="Polar residues" evidence="7">
    <location>
        <begin position="604"/>
        <end position="613"/>
    </location>
</feature>
<evidence type="ECO:0000256" key="1">
    <source>
        <dbReference type="ARBA" id="ARBA00005234"/>
    </source>
</evidence>
<feature type="region of interest" description="Disordered" evidence="7">
    <location>
        <begin position="802"/>
        <end position="826"/>
    </location>
</feature>
<feature type="region of interest" description="Disordered" evidence="7">
    <location>
        <begin position="1000"/>
        <end position="1091"/>
    </location>
</feature>
<dbReference type="Pfam" id="PF25424">
    <property type="entry name" value="PH_35"/>
    <property type="match status" value="1"/>
</dbReference>
<feature type="compositionally biased region" description="Low complexity" evidence="7">
    <location>
        <begin position="1175"/>
        <end position="1190"/>
    </location>
</feature>
<dbReference type="Gene3D" id="3.40.395.10">
    <property type="entry name" value="Adenoviral Proteinase, Chain A"/>
    <property type="match status" value="1"/>
</dbReference>
<sequence>MVNKSSRLPRSLAQAGDSTVRLHKADKTDHSVGAGHVQEPRTTRVNGITSCGEPATTAAHSPTAASKNPPWDPIARYWSDKNSFPDYGKPERANMGRGFKESIGRFIYGDFLQGRASQAELPATTPKRVQESSVEHPAKRRRTEDDAGHDIHSTPSNSGLPERSVAASSGQRKGGHDAPDALSLRSSADQSANGKMVEEYRSAQQRGGSGHAPRSRRRKQGRRHSDGPVDDESGFRAQKMTSSGSFKPKNNLLHLQKPSDDPIQDDEDLEVTSGPVGRASVVNGRPNAKTAAGKVSYTTSRFFAGDSGSEDELSANPPTDGKDAADRKSAPVSQARAGRKRQIDTQIDEEPQITSLAKRRAQAPDRADMHRTTFGPQFGVNHGLLRVSKAVCEPSYVYPANECMHGDTRGASDKPCILVATTDGDRHFEALDADTREPVPDLVWLTPKLSKISKIFHARHSMIVKISKSSNGTPPLETGAVLFLQFGNAHEAEAFVTRCCNPKNTINRVSMDIDALSKEMDRKIEQIVAFNEKKVGKAQDTDVQYLEHRESTSNRANSKALVRSVGLSPQHSRQVADKRSLRVQMKTDSPVLADGRARPKTFAQEPTSLTPEQVKQLREDFGDDSQPETQSQRILRNEQKWQTPSRVGMYEPEVRSQRSLRSTDPKPKSPSPDRWTANHRGWADNWRIDLVYERTVVGKSDVERLDEGQLLNDEIITFYLKYLHKRLEERDEQLAKKVYFFNSFFWEKLKPKRGAINYEGVQNWTAKVDLLSFDYIIVPINEHAHWYVAIICNAKELLSSHDTSSETDVPGSDKPQDQAHSVVEDDSAVATANDTMEQIGFNVSHISIEDESAESVSNYQREDVNAATTKKPKALKKGPGPRKYDPKATRVITLDSLGGAHSAVSTALKMYLQREIEAKKGLRVEAPATIGTSARDIPTQPNFTDCGVYLLGYMRQFMEDPDKFAKSILQRETRDWDVQAPALRNEIRELIFGLQKDYQENQEQKRRVRAQAKRQKSKPQGVTMPSELFSRSSGESPARESPAPPSTSAVDSRQVTPLLADKSHLRADIDQDVCPSHEEAHMPRPMAGDTSVNINNVSMIVNVDESMDGSKANGSSTAVASKPAESIEVVSDDETPELSVIRATPSARRTSQSASTQMATPANVYDEREFLAPLPSSSALSSPVKAAPSKTSMSRASFGVVKSPGNQGSVRNTFLRGSPMEVRSARKKGRVTKSEVIPSSSEEDVGGKGGKKKKKPTIDLTQVD</sequence>
<comment type="similarity">
    <text evidence="1">Belongs to the peptidase C48 family.</text>
</comment>
<feature type="compositionally biased region" description="Low complexity" evidence="7">
    <location>
        <begin position="1030"/>
        <end position="1049"/>
    </location>
</feature>
<dbReference type="InterPro" id="IPR051947">
    <property type="entry name" value="Sentrin-specific_protease"/>
</dbReference>
<feature type="region of interest" description="Disordered" evidence="7">
    <location>
        <begin position="1175"/>
        <end position="1264"/>
    </location>
</feature>
<keyword evidence="4" id="KW-0833">Ubl conjugation pathway</keyword>
<dbReference type="PANTHER" id="PTHR46896:SF3">
    <property type="entry name" value="FI06413P-RELATED"/>
    <property type="match status" value="1"/>
</dbReference>
<evidence type="ECO:0000256" key="6">
    <source>
        <dbReference type="SAM" id="Coils"/>
    </source>
</evidence>
<feature type="region of interest" description="Disordered" evidence="7">
    <location>
        <begin position="1106"/>
        <end position="1135"/>
    </location>
</feature>
<dbReference type="EMBL" id="JAUJFL010000005">
    <property type="protein sequence ID" value="KAK2602596.1"/>
    <property type="molecule type" value="Genomic_DNA"/>
</dbReference>
<accession>A0AAD9SAA8</accession>
<evidence type="ECO:0000256" key="7">
    <source>
        <dbReference type="SAM" id="MobiDB-lite"/>
    </source>
</evidence>
<evidence type="ECO:0000313" key="9">
    <source>
        <dbReference type="EMBL" id="KAK2602596.1"/>
    </source>
</evidence>
<feature type="compositionally biased region" description="Low complexity" evidence="7">
    <location>
        <begin position="54"/>
        <end position="66"/>
    </location>
</feature>
<keyword evidence="10" id="KW-1185">Reference proteome</keyword>
<dbReference type="Pfam" id="PF02902">
    <property type="entry name" value="Peptidase_C48"/>
    <property type="match status" value="1"/>
</dbReference>
<feature type="compositionally biased region" description="Basic and acidic residues" evidence="7">
    <location>
        <begin position="362"/>
        <end position="371"/>
    </location>
</feature>
<keyword evidence="2" id="KW-0597">Phosphoprotein</keyword>
<evidence type="ECO:0000256" key="5">
    <source>
        <dbReference type="ARBA" id="ARBA00022801"/>
    </source>
</evidence>
<keyword evidence="3" id="KW-0645">Protease</keyword>
<feature type="compositionally biased region" description="Basic and acidic residues" evidence="7">
    <location>
        <begin position="320"/>
        <end position="329"/>
    </location>
</feature>